<dbReference type="Proteomes" id="UP000828251">
    <property type="component" value="Unassembled WGS sequence"/>
</dbReference>
<comment type="caution">
    <text evidence="1">The sequence shown here is derived from an EMBL/GenBank/DDBJ whole genome shotgun (WGS) entry which is preliminary data.</text>
</comment>
<keyword evidence="2" id="KW-1185">Reference proteome</keyword>
<accession>A0A9D3UH16</accession>
<organism evidence="1 2">
    <name type="scientific">Gossypium stocksii</name>
    <dbReference type="NCBI Taxonomy" id="47602"/>
    <lineage>
        <taxon>Eukaryota</taxon>
        <taxon>Viridiplantae</taxon>
        <taxon>Streptophyta</taxon>
        <taxon>Embryophyta</taxon>
        <taxon>Tracheophyta</taxon>
        <taxon>Spermatophyta</taxon>
        <taxon>Magnoliopsida</taxon>
        <taxon>eudicotyledons</taxon>
        <taxon>Gunneridae</taxon>
        <taxon>Pentapetalae</taxon>
        <taxon>rosids</taxon>
        <taxon>malvids</taxon>
        <taxon>Malvales</taxon>
        <taxon>Malvaceae</taxon>
        <taxon>Malvoideae</taxon>
        <taxon>Gossypium</taxon>
    </lineage>
</organism>
<dbReference type="EMBL" id="JAIQCV010000012">
    <property type="protein sequence ID" value="KAH1040411.1"/>
    <property type="molecule type" value="Genomic_DNA"/>
</dbReference>
<evidence type="ECO:0000313" key="2">
    <source>
        <dbReference type="Proteomes" id="UP000828251"/>
    </source>
</evidence>
<protein>
    <submittedName>
        <fullName evidence="1">Uncharacterized protein</fullName>
    </submittedName>
</protein>
<name>A0A9D3UH16_9ROSI</name>
<reference evidence="1 2" key="1">
    <citation type="journal article" date="2021" name="Plant Biotechnol. J.">
        <title>Multi-omics assisted identification of the key and species-specific regulatory components of drought-tolerant mechanisms in Gossypium stocksii.</title>
        <authorList>
            <person name="Yu D."/>
            <person name="Ke L."/>
            <person name="Zhang D."/>
            <person name="Wu Y."/>
            <person name="Sun Y."/>
            <person name="Mei J."/>
            <person name="Sun J."/>
            <person name="Sun Y."/>
        </authorList>
    </citation>
    <scope>NUCLEOTIDE SEQUENCE [LARGE SCALE GENOMIC DNA]</scope>
    <source>
        <strain evidence="2">cv. E1</strain>
        <tissue evidence="1">Leaf</tissue>
    </source>
</reference>
<gene>
    <name evidence="1" type="ORF">J1N35_042154</name>
</gene>
<evidence type="ECO:0000313" key="1">
    <source>
        <dbReference type="EMBL" id="KAH1040411.1"/>
    </source>
</evidence>
<sequence length="70" mass="8372">MVAYNWVLNKDRRPWSQQTTFVDKERRLAYVDEISFSKAKQHGNEMAETLATTGINCKVMFKAWWCKLNW</sequence>
<dbReference type="OrthoDB" id="999555at2759"/>
<dbReference type="AlphaFoldDB" id="A0A9D3UH16"/>
<proteinExistence type="predicted"/>